<keyword evidence="1" id="KW-0812">Transmembrane</keyword>
<organism evidence="2 3">
    <name type="scientific">Brevibacillus fulvus</name>
    <dbReference type="NCBI Taxonomy" id="1125967"/>
    <lineage>
        <taxon>Bacteria</taxon>
        <taxon>Bacillati</taxon>
        <taxon>Bacillota</taxon>
        <taxon>Bacilli</taxon>
        <taxon>Bacillales</taxon>
        <taxon>Paenibacillaceae</taxon>
        <taxon>Brevibacillus</taxon>
    </lineage>
</organism>
<dbReference type="RefSeq" id="WP_204516327.1">
    <property type="nucleotide sequence ID" value="NZ_BAABIN010000009.1"/>
</dbReference>
<dbReference type="InterPro" id="IPR014245">
    <property type="entry name" value="Spore_III_AF"/>
</dbReference>
<reference evidence="2" key="1">
    <citation type="submission" date="2021-01" db="EMBL/GenBank/DDBJ databases">
        <title>Genomic Encyclopedia of Type Strains, Phase IV (KMG-IV): sequencing the most valuable type-strain genomes for metagenomic binning, comparative biology and taxonomic classification.</title>
        <authorList>
            <person name="Goeker M."/>
        </authorList>
    </citation>
    <scope>NUCLEOTIDE SEQUENCE</scope>
    <source>
        <strain evidence="2">DSM 25523</strain>
    </source>
</reference>
<keyword evidence="1" id="KW-1133">Transmembrane helix</keyword>
<evidence type="ECO:0000256" key="1">
    <source>
        <dbReference type="SAM" id="Phobius"/>
    </source>
</evidence>
<name>A0A938XR10_9BACL</name>
<dbReference type="Pfam" id="PF09581">
    <property type="entry name" value="Spore_III_AF"/>
    <property type="match status" value="1"/>
</dbReference>
<dbReference type="EMBL" id="JAFBEB010000001">
    <property type="protein sequence ID" value="MBM7588578.1"/>
    <property type="molecule type" value="Genomic_DNA"/>
</dbReference>
<feature type="transmembrane region" description="Helical" evidence="1">
    <location>
        <begin position="37"/>
        <end position="58"/>
    </location>
</feature>
<protein>
    <submittedName>
        <fullName evidence="2">Stage III sporulation protein AF</fullName>
    </submittedName>
</protein>
<sequence length="229" mass="26043">MEWLTIWLKKIILLVLLAAFLDLILPNTTMQRYVRMVMGLILLMTIISPVFSLFHLPVDELALKLDRYQQQINRPDQTEWKALADKLLSEQDQQVDHYVKQQVQTAVQSQVKQQFGLDVDKVDVKIEQRDGQQPQITAIQLAIGPSDSDSSDEQWIKPIAPIEPVVITVGQTAEKQQEAAETAGIAETDSRYRAVAESLAKQWELTPEQIVITDEQTTAEPIMRNAEPR</sequence>
<keyword evidence="1" id="KW-0472">Membrane</keyword>
<comment type="caution">
    <text evidence="2">The sequence shown here is derived from an EMBL/GenBank/DDBJ whole genome shotgun (WGS) entry which is preliminary data.</text>
</comment>
<evidence type="ECO:0000313" key="3">
    <source>
        <dbReference type="Proteomes" id="UP000717624"/>
    </source>
</evidence>
<dbReference type="Proteomes" id="UP000717624">
    <property type="component" value="Unassembled WGS sequence"/>
</dbReference>
<gene>
    <name evidence="2" type="ORF">JOD01_000164</name>
</gene>
<feature type="transmembrane region" description="Helical" evidence="1">
    <location>
        <begin position="6"/>
        <end position="25"/>
    </location>
</feature>
<dbReference type="AlphaFoldDB" id="A0A938XR10"/>
<accession>A0A938XR10</accession>
<keyword evidence="3" id="KW-1185">Reference proteome</keyword>
<dbReference type="NCBIfam" id="TIGR02896">
    <property type="entry name" value="spore_III_AF"/>
    <property type="match status" value="1"/>
</dbReference>
<evidence type="ECO:0000313" key="2">
    <source>
        <dbReference type="EMBL" id="MBM7588578.1"/>
    </source>
</evidence>
<proteinExistence type="predicted"/>